<organism evidence="2 3">
    <name type="scientific">Rhipicephalus sanguineus</name>
    <name type="common">Brown dog tick</name>
    <name type="synonym">Ixodes sanguineus</name>
    <dbReference type="NCBI Taxonomy" id="34632"/>
    <lineage>
        <taxon>Eukaryota</taxon>
        <taxon>Metazoa</taxon>
        <taxon>Ecdysozoa</taxon>
        <taxon>Arthropoda</taxon>
        <taxon>Chelicerata</taxon>
        <taxon>Arachnida</taxon>
        <taxon>Acari</taxon>
        <taxon>Parasitiformes</taxon>
        <taxon>Ixodida</taxon>
        <taxon>Ixodoidea</taxon>
        <taxon>Ixodidae</taxon>
        <taxon>Rhipicephalinae</taxon>
        <taxon>Rhipicephalus</taxon>
        <taxon>Rhipicephalus</taxon>
    </lineage>
</organism>
<comment type="caution">
    <text evidence="2">The sequence shown here is derived from an EMBL/GenBank/DDBJ whole genome shotgun (WGS) entry which is preliminary data.</text>
</comment>
<keyword evidence="3" id="KW-1185">Reference proteome</keyword>
<dbReference type="AlphaFoldDB" id="A0A9D4PA12"/>
<dbReference type="Proteomes" id="UP000821837">
    <property type="component" value="Unassembled WGS sequence"/>
</dbReference>
<evidence type="ECO:0000256" key="1">
    <source>
        <dbReference type="SAM" id="MobiDB-lite"/>
    </source>
</evidence>
<reference evidence="2" key="2">
    <citation type="submission" date="2021-09" db="EMBL/GenBank/DDBJ databases">
        <authorList>
            <person name="Jia N."/>
            <person name="Wang J."/>
            <person name="Shi W."/>
            <person name="Du L."/>
            <person name="Sun Y."/>
            <person name="Zhan W."/>
            <person name="Jiang J."/>
            <person name="Wang Q."/>
            <person name="Zhang B."/>
            <person name="Ji P."/>
            <person name="Sakyi L.B."/>
            <person name="Cui X."/>
            <person name="Yuan T."/>
            <person name="Jiang B."/>
            <person name="Yang W."/>
            <person name="Lam T.T.-Y."/>
            <person name="Chang Q."/>
            <person name="Ding S."/>
            <person name="Wang X."/>
            <person name="Zhu J."/>
            <person name="Ruan X."/>
            <person name="Zhao L."/>
            <person name="Wei J."/>
            <person name="Que T."/>
            <person name="Du C."/>
            <person name="Cheng J."/>
            <person name="Dai P."/>
            <person name="Han X."/>
            <person name="Huang E."/>
            <person name="Gao Y."/>
            <person name="Liu J."/>
            <person name="Shao H."/>
            <person name="Ye R."/>
            <person name="Li L."/>
            <person name="Wei W."/>
            <person name="Wang X."/>
            <person name="Wang C."/>
            <person name="Huo Q."/>
            <person name="Li W."/>
            <person name="Guo W."/>
            <person name="Chen H."/>
            <person name="Chen S."/>
            <person name="Zhou L."/>
            <person name="Zhou L."/>
            <person name="Ni X."/>
            <person name="Tian J."/>
            <person name="Zhou Y."/>
            <person name="Sheng Y."/>
            <person name="Liu T."/>
            <person name="Pan Y."/>
            <person name="Xia L."/>
            <person name="Li J."/>
            <person name="Zhao F."/>
            <person name="Cao W."/>
        </authorList>
    </citation>
    <scope>NUCLEOTIDE SEQUENCE</scope>
    <source>
        <strain evidence="2">Rsan-2018</strain>
        <tissue evidence="2">Larvae</tissue>
    </source>
</reference>
<proteinExistence type="predicted"/>
<sequence>MSSPPRAAEDDQGRSRRQLGPPPGNDLLEKAPATKEARPVKMTEAQLPTAFVLQRPLRDVAAINMLNDEAKLQWAYFTLDSLSGLRPAELNAVTLSNLRDTINAVVQEELRKVFPNSGPQVATLGDVVREEVQQALGTRPIVPPSQELEWAPRGPRMMPYPTGAPRPTDLRATATPTTKQLPTTCQITRSVSTTTNLPSFTVIIAFASPLPFTTPCQHRRTTGRLLVLTWQTEDGNQWTCGCCPAHPEDSPGPKILVEQHFLQRVREISDIFAPSSPEAATAHHDKPATPW</sequence>
<name>A0A9D4PA12_RHISA</name>
<evidence type="ECO:0000313" key="3">
    <source>
        <dbReference type="Proteomes" id="UP000821837"/>
    </source>
</evidence>
<accession>A0A9D4PA12</accession>
<protein>
    <submittedName>
        <fullName evidence="2">Uncharacterized protein</fullName>
    </submittedName>
</protein>
<feature type="compositionally biased region" description="Basic and acidic residues" evidence="1">
    <location>
        <begin position="27"/>
        <end position="41"/>
    </location>
</feature>
<gene>
    <name evidence="2" type="ORF">HPB52_002518</name>
</gene>
<evidence type="ECO:0000313" key="2">
    <source>
        <dbReference type="EMBL" id="KAH7934974.1"/>
    </source>
</evidence>
<reference evidence="2" key="1">
    <citation type="journal article" date="2020" name="Cell">
        <title>Large-Scale Comparative Analyses of Tick Genomes Elucidate Their Genetic Diversity and Vector Capacities.</title>
        <authorList>
            <consortium name="Tick Genome and Microbiome Consortium (TIGMIC)"/>
            <person name="Jia N."/>
            <person name="Wang J."/>
            <person name="Shi W."/>
            <person name="Du L."/>
            <person name="Sun Y."/>
            <person name="Zhan W."/>
            <person name="Jiang J.F."/>
            <person name="Wang Q."/>
            <person name="Zhang B."/>
            <person name="Ji P."/>
            <person name="Bell-Sakyi L."/>
            <person name="Cui X.M."/>
            <person name="Yuan T.T."/>
            <person name="Jiang B.G."/>
            <person name="Yang W.F."/>
            <person name="Lam T.T."/>
            <person name="Chang Q.C."/>
            <person name="Ding S.J."/>
            <person name="Wang X.J."/>
            <person name="Zhu J.G."/>
            <person name="Ruan X.D."/>
            <person name="Zhao L."/>
            <person name="Wei J.T."/>
            <person name="Ye R.Z."/>
            <person name="Que T.C."/>
            <person name="Du C.H."/>
            <person name="Zhou Y.H."/>
            <person name="Cheng J.X."/>
            <person name="Dai P.F."/>
            <person name="Guo W.B."/>
            <person name="Han X.H."/>
            <person name="Huang E.J."/>
            <person name="Li L.F."/>
            <person name="Wei W."/>
            <person name="Gao Y.C."/>
            <person name="Liu J.Z."/>
            <person name="Shao H.Z."/>
            <person name="Wang X."/>
            <person name="Wang C.C."/>
            <person name="Yang T.C."/>
            <person name="Huo Q.B."/>
            <person name="Li W."/>
            <person name="Chen H.Y."/>
            <person name="Chen S.E."/>
            <person name="Zhou L.G."/>
            <person name="Ni X.B."/>
            <person name="Tian J.H."/>
            <person name="Sheng Y."/>
            <person name="Liu T."/>
            <person name="Pan Y.S."/>
            <person name="Xia L.Y."/>
            <person name="Li J."/>
            <person name="Zhao F."/>
            <person name="Cao W.C."/>
        </authorList>
    </citation>
    <scope>NUCLEOTIDE SEQUENCE</scope>
    <source>
        <strain evidence="2">Rsan-2018</strain>
    </source>
</reference>
<dbReference type="EMBL" id="JABSTV010001255">
    <property type="protein sequence ID" value="KAH7934974.1"/>
    <property type="molecule type" value="Genomic_DNA"/>
</dbReference>
<feature type="region of interest" description="Disordered" evidence="1">
    <location>
        <begin position="1"/>
        <end position="42"/>
    </location>
</feature>
<dbReference type="VEuPathDB" id="VectorBase:RSAN_033218"/>